<dbReference type="Gene3D" id="3.50.30.50">
    <property type="entry name" value="Putative cyclase"/>
    <property type="match status" value="1"/>
</dbReference>
<protein>
    <submittedName>
        <fullName evidence="1">Cyclase family protein</fullName>
    </submittedName>
</protein>
<dbReference type="PANTHER" id="PTHR31118:SF32">
    <property type="entry name" value="KYNURENINE FORMAMIDASE"/>
    <property type="match status" value="1"/>
</dbReference>
<dbReference type="Proteomes" id="UP000288102">
    <property type="component" value="Unassembled WGS sequence"/>
</dbReference>
<evidence type="ECO:0000313" key="2">
    <source>
        <dbReference type="Proteomes" id="UP000288102"/>
    </source>
</evidence>
<reference evidence="2" key="1">
    <citation type="journal article" date="2019" name="Syst. Appl. Microbiol.">
        <title>Flavobacterium circumlabens sp. nov. and Flavobacterium cupreum sp. nov., two psychrotrophic species isolated from Antarctic environmental samples.</title>
        <authorList>
            <person name="Kralova S."/>
            <person name="Busse H.-J."/>
            <person name="Svec P."/>
            <person name="Maslanova I."/>
            <person name="Stankova E."/>
            <person name="Bartak M."/>
            <person name="Sedlacek I."/>
        </authorList>
    </citation>
    <scope>NUCLEOTIDE SEQUENCE [LARGE SCALE GENOMIC DNA]</scope>
    <source>
        <strain evidence="2">CCM 8825</strain>
    </source>
</reference>
<dbReference type="GO" id="GO:0004061">
    <property type="term" value="F:arylformamidase activity"/>
    <property type="evidence" value="ECO:0007669"/>
    <property type="project" value="InterPro"/>
</dbReference>
<dbReference type="OrthoDB" id="9796085at2"/>
<keyword evidence="2" id="KW-1185">Reference proteome</keyword>
<dbReference type="InterPro" id="IPR007325">
    <property type="entry name" value="KFase/CYL"/>
</dbReference>
<dbReference type="Pfam" id="PF04199">
    <property type="entry name" value="Cyclase"/>
    <property type="match status" value="1"/>
</dbReference>
<dbReference type="GO" id="GO:0019441">
    <property type="term" value="P:L-tryptophan catabolic process to kynurenine"/>
    <property type="evidence" value="ECO:0007669"/>
    <property type="project" value="InterPro"/>
</dbReference>
<sequence>MDTRVKFDFEIYFTNGGSIKGEDFRLDIEGESISDKELADYIVNDLRLLMVGEVRILNKEIFAETHKRKPIQTRTEADVFIDLSHTIEHGLVTYKGLPAPIVCDYLSRENSKQFYEEGTQFQIGKIEMVTNTGTYIDCPFHRFEGGKDLSEVGLECFADLDAVVIAIPFSETLEITEQHLKNREIRNKAVLIHTGWDRYWNTEDYYENHPYLTTGAAAYLRDCQVKLVGIDSHNIDSTAGKSRPVHTTLLQAEILIVEHLCNLYLLPQEDFTFSAVPPKFKGVGTFPVRAMAKIASKKPFR</sequence>
<proteinExistence type="predicted"/>
<dbReference type="PANTHER" id="PTHR31118">
    <property type="entry name" value="CYCLASE-LIKE PROTEIN 2"/>
    <property type="match status" value="1"/>
</dbReference>
<dbReference type="InterPro" id="IPR037175">
    <property type="entry name" value="KFase_sf"/>
</dbReference>
<name>A0A434ACL3_9FLAO</name>
<organism evidence="1 2">
    <name type="scientific">Flavobacterium cupreum</name>
    <dbReference type="NCBI Taxonomy" id="2133766"/>
    <lineage>
        <taxon>Bacteria</taxon>
        <taxon>Pseudomonadati</taxon>
        <taxon>Bacteroidota</taxon>
        <taxon>Flavobacteriia</taxon>
        <taxon>Flavobacteriales</taxon>
        <taxon>Flavobacteriaceae</taxon>
        <taxon>Flavobacterium</taxon>
    </lineage>
</organism>
<dbReference type="EMBL" id="QWDM01000001">
    <property type="protein sequence ID" value="RUT72118.1"/>
    <property type="molecule type" value="Genomic_DNA"/>
</dbReference>
<dbReference type="RefSeq" id="WP_127336415.1">
    <property type="nucleotide sequence ID" value="NZ_QWDM01000001.1"/>
</dbReference>
<gene>
    <name evidence="1" type="ORF">D0817_00400</name>
</gene>
<accession>A0A434ACL3</accession>
<comment type="caution">
    <text evidence="1">The sequence shown here is derived from an EMBL/GenBank/DDBJ whole genome shotgun (WGS) entry which is preliminary data.</text>
</comment>
<dbReference type="AlphaFoldDB" id="A0A434ACL3"/>
<evidence type="ECO:0000313" key="1">
    <source>
        <dbReference type="EMBL" id="RUT72118.1"/>
    </source>
</evidence>
<dbReference type="SUPFAM" id="SSF102198">
    <property type="entry name" value="Putative cyclase"/>
    <property type="match status" value="1"/>
</dbReference>